<sequence length="157" mass="17163">MSTLLRCGRNSRTHQFGCSGEDMLSNAKSPAVGRHLPFFYFFGAATTVSRSRVCRRSPSSLRRNQSMPVGGLIAAVRHQTSVSITVAPPSFSFFTSDSRHHQSIRAVIQSRATQSPMEALTTSIHTLLLPFNDDKAIACFLDDVSLHGVVVNDVTKP</sequence>
<gene>
    <name evidence="1" type="ORF">LSALG_LOCUS468</name>
</gene>
<evidence type="ECO:0000313" key="2">
    <source>
        <dbReference type="Proteomes" id="UP001177003"/>
    </source>
</evidence>
<protein>
    <submittedName>
        <fullName evidence="1">Uncharacterized protein</fullName>
    </submittedName>
</protein>
<dbReference type="EMBL" id="OX465086">
    <property type="protein sequence ID" value="CAI9259583.1"/>
    <property type="molecule type" value="Genomic_DNA"/>
</dbReference>
<reference evidence="1" key="1">
    <citation type="submission" date="2023-04" db="EMBL/GenBank/DDBJ databases">
        <authorList>
            <person name="Vijverberg K."/>
            <person name="Xiong W."/>
            <person name="Schranz E."/>
        </authorList>
    </citation>
    <scope>NUCLEOTIDE SEQUENCE</scope>
</reference>
<name>A0AA35V0D3_LACSI</name>
<organism evidence="1 2">
    <name type="scientific">Lactuca saligna</name>
    <name type="common">Willowleaf lettuce</name>
    <dbReference type="NCBI Taxonomy" id="75948"/>
    <lineage>
        <taxon>Eukaryota</taxon>
        <taxon>Viridiplantae</taxon>
        <taxon>Streptophyta</taxon>
        <taxon>Embryophyta</taxon>
        <taxon>Tracheophyta</taxon>
        <taxon>Spermatophyta</taxon>
        <taxon>Magnoliopsida</taxon>
        <taxon>eudicotyledons</taxon>
        <taxon>Gunneridae</taxon>
        <taxon>Pentapetalae</taxon>
        <taxon>asterids</taxon>
        <taxon>campanulids</taxon>
        <taxon>Asterales</taxon>
        <taxon>Asteraceae</taxon>
        <taxon>Cichorioideae</taxon>
        <taxon>Cichorieae</taxon>
        <taxon>Lactucinae</taxon>
        <taxon>Lactuca</taxon>
    </lineage>
</organism>
<dbReference type="Proteomes" id="UP001177003">
    <property type="component" value="Chromosome 0"/>
</dbReference>
<proteinExistence type="predicted"/>
<accession>A0AA35V0D3</accession>
<keyword evidence="2" id="KW-1185">Reference proteome</keyword>
<dbReference type="AlphaFoldDB" id="A0AA35V0D3"/>
<evidence type="ECO:0000313" key="1">
    <source>
        <dbReference type="EMBL" id="CAI9259583.1"/>
    </source>
</evidence>